<accession>A0A1J5R0Z6</accession>
<evidence type="ECO:0000313" key="3">
    <source>
        <dbReference type="EMBL" id="OIQ89622.1"/>
    </source>
</evidence>
<name>A0A1J5R0Z6_9ZZZZ</name>
<protein>
    <submittedName>
        <fullName evidence="3">Uncharacterized protein</fullName>
    </submittedName>
</protein>
<reference evidence="3" key="1">
    <citation type="submission" date="2016-10" db="EMBL/GenBank/DDBJ databases">
        <title>Sequence of Gallionella enrichment culture.</title>
        <authorList>
            <person name="Poehlein A."/>
            <person name="Muehling M."/>
            <person name="Daniel R."/>
        </authorList>
    </citation>
    <scope>NUCLEOTIDE SEQUENCE</scope>
</reference>
<keyword evidence="2" id="KW-0472">Membrane</keyword>
<feature type="region of interest" description="Disordered" evidence="1">
    <location>
        <begin position="118"/>
        <end position="180"/>
    </location>
</feature>
<keyword evidence="2" id="KW-1133">Transmembrane helix</keyword>
<feature type="transmembrane region" description="Helical" evidence="2">
    <location>
        <begin position="12"/>
        <end position="28"/>
    </location>
</feature>
<organism evidence="3">
    <name type="scientific">mine drainage metagenome</name>
    <dbReference type="NCBI Taxonomy" id="410659"/>
    <lineage>
        <taxon>unclassified sequences</taxon>
        <taxon>metagenomes</taxon>
        <taxon>ecological metagenomes</taxon>
    </lineage>
</organism>
<comment type="caution">
    <text evidence="3">The sequence shown here is derived from an EMBL/GenBank/DDBJ whole genome shotgun (WGS) entry which is preliminary data.</text>
</comment>
<keyword evidence="2" id="KW-0812">Transmembrane</keyword>
<evidence type="ECO:0000256" key="1">
    <source>
        <dbReference type="SAM" id="MobiDB-lite"/>
    </source>
</evidence>
<evidence type="ECO:0000256" key="2">
    <source>
        <dbReference type="SAM" id="Phobius"/>
    </source>
</evidence>
<feature type="compositionally biased region" description="Low complexity" evidence="1">
    <location>
        <begin position="120"/>
        <end position="138"/>
    </location>
</feature>
<feature type="transmembrane region" description="Helical" evidence="2">
    <location>
        <begin position="64"/>
        <end position="85"/>
    </location>
</feature>
<dbReference type="AlphaFoldDB" id="A0A1J5R0Z6"/>
<sequence>MKGTITTFKEVWRAFFWGALAYLFFWNIDESDQIFDRLCHDPHALLFTRVPWKEPPGMLRQHHFYAWAWGLFFLSLTRRLLVYAIRDMQRTRRARRSAVGQWYDRPDLTRDDLLGDAGQAESAAHDAPSSASSGLRSSVGPAIRRPQAMRDPPCPTRRTTMRNRSGCRCPIGRRARARRA</sequence>
<dbReference type="EMBL" id="MLJW01000322">
    <property type="protein sequence ID" value="OIQ89622.1"/>
    <property type="molecule type" value="Genomic_DNA"/>
</dbReference>
<proteinExistence type="predicted"/>
<feature type="compositionally biased region" description="Basic residues" evidence="1">
    <location>
        <begin position="171"/>
        <end position="180"/>
    </location>
</feature>
<gene>
    <name evidence="3" type="ORF">GALL_284690</name>
</gene>